<gene>
    <name evidence="3" type="ORF">VTJ49DRAFT_1735</name>
</gene>
<evidence type="ECO:0000259" key="2">
    <source>
        <dbReference type="Pfam" id="PF01757"/>
    </source>
</evidence>
<dbReference type="Proteomes" id="UP001583172">
    <property type="component" value="Unassembled WGS sequence"/>
</dbReference>
<feature type="domain" description="Acyltransferase 3" evidence="2">
    <location>
        <begin position="159"/>
        <end position="515"/>
    </location>
</feature>
<protein>
    <recommendedName>
        <fullName evidence="2">Acyltransferase 3 domain-containing protein</fullName>
    </recommendedName>
</protein>
<evidence type="ECO:0000313" key="4">
    <source>
        <dbReference type="Proteomes" id="UP001583172"/>
    </source>
</evidence>
<dbReference type="Pfam" id="PF01757">
    <property type="entry name" value="Acyl_transf_3"/>
    <property type="match status" value="1"/>
</dbReference>
<feature type="transmembrane region" description="Helical" evidence="1">
    <location>
        <begin position="325"/>
        <end position="347"/>
    </location>
</feature>
<comment type="caution">
    <text evidence="3">The sequence shown here is derived from an EMBL/GenBank/DDBJ whole genome shotgun (WGS) entry which is preliminary data.</text>
</comment>
<evidence type="ECO:0000256" key="1">
    <source>
        <dbReference type="SAM" id="Phobius"/>
    </source>
</evidence>
<feature type="transmembrane region" description="Helical" evidence="1">
    <location>
        <begin position="205"/>
        <end position="226"/>
    </location>
</feature>
<feature type="transmembrane region" description="Helical" evidence="1">
    <location>
        <begin position="407"/>
        <end position="428"/>
    </location>
</feature>
<feature type="transmembrane region" description="Helical" evidence="1">
    <location>
        <begin position="256"/>
        <end position="275"/>
    </location>
</feature>
<keyword evidence="1" id="KW-0472">Membrane</keyword>
<accession>A0ABR3VBR3</accession>
<evidence type="ECO:0000313" key="3">
    <source>
        <dbReference type="EMBL" id="KAL1839217.1"/>
    </source>
</evidence>
<keyword evidence="1" id="KW-0812">Transmembrane</keyword>
<feature type="transmembrane region" description="Helical" evidence="1">
    <location>
        <begin position="489"/>
        <end position="510"/>
    </location>
</feature>
<reference evidence="3 4" key="1">
    <citation type="journal article" date="2024" name="Commun. Biol.">
        <title>Comparative genomic analysis of thermophilic fungi reveals convergent evolutionary adaptations and gene losses.</title>
        <authorList>
            <person name="Steindorff A.S."/>
            <person name="Aguilar-Pontes M.V."/>
            <person name="Robinson A.J."/>
            <person name="Andreopoulos B."/>
            <person name="LaButti K."/>
            <person name="Kuo A."/>
            <person name="Mondo S."/>
            <person name="Riley R."/>
            <person name="Otillar R."/>
            <person name="Haridas S."/>
            <person name="Lipzen A."/>
            <person name="Grimwood J."/>
            <person name="Schmutz J."/>
            <person name="Clum A."/>
            <person name="Reid I.D."/>
            <person name="Moisan M.C."/>
            <person name="Butler G."/>
            <person name="Nguyen T.T.M."/>
            <person name="Dewar K."/>
            <person name="Conant G."/>
            <person name="Drula E."/>
            <person name="Henrissat B."/>
            <person name="Hansel C."/>
            <person name="Singer S."/>
            <person name="Hutchinson M.I."/>
            <person name="de Vries R.P."/>
            <person name="Natvig D.O."/>
            <person name="Powell A.J."/>
            <person name="Tsang A."/>
            <person name="Grigoriev I.V."/>
        </authorList>
    </citation>
    <scope>NUCLEOTIDE SEQUENCE [LARGE SCALE GENOMIC DNA]</scope>
    <source>
        <strain evidence="3 4">CBS 620.91</strain>
    </source>
</reference>
<proteinExistence type="predicted"/>
<name>A0ABR3VBR3_HUMIN</name>
<dbReference type="InterPro" id="IPR050879">
    <property type="entry name" value="Acyltransferase_3"/>
</dbReference>
<feature type="transmembrane region" description="Helical" evidence="1">
    <location>
        <begin position="359"/>
        <end position="387"/>
    </location>
</feature>
<keyword evidence="1" id="KW-1133">Transmembrane helix</keyword>
<feature type="transmembrane region" description="Helical" evidence="1">
    <location>
        <begin position="459"/>
        <end position="477"/>
    </location>
</feature>
<dbReference type="EMBL" id="JAZGSY010000169">
    <property type="protein sequence ID" value="KAL1839217.1"/>
    <property type="molecule type" value="Genomic_DNA"/>
</dbReference>
<dbReference type="PANTHER" id="PTHR23028">
    <property type="entry name" value="ACETYLTRANSFERASE"/>
    <property type="match status" value="1"/>
</dbReference>
<dbReference type="InterPro" id="IPR002656">
    <property type="entry name" value="Acyl_transf_3_dom"/>
</dbReference>
<keyword evidence="4" id="KW-1185">Reference proteome</keyword>
<dbReference type="PANTHER" id="PTHR23028:SF134">
    <property type="entry name" value="PUTATIVE (AFU_ORTHOLOGUE AFUA_4G08520)-RELATED"/>
    <property type="match status" value="1"/>
</dbReference>
<feature type="transmembrane region" description="Helical" evidence="1">
    <location>
        <begin position="167"/>
        <end position="185"/>
    </location>
</feature>
<organism evidence="3 4">
    <name type="scientific">Humicola insolens</name>
    <name type="common">Soft-rot fungus</name>
    <dbReference type="NCBI Taxonomy" id="85995"/>
    <lineage>
        <taxon>Eukaryota</taxon>
        <taxon>Fungi</taxon>
        <taxon>Dikarya</taxon>
        <taxon>Ascomycota</taxon>
        <taxon>Pezizomycotina</taxon>
        <taxon>Sordariomycetes</taxon>
        <taxon>Sordariomycetidae</taxon>
        <taxon>Sordariales</taxon>
        <taxon>Chaetomiaceae</taxon>
        <taxon>Mycothermus</taxon>
    </lineage>
</organism>
<sequence length="559" mass="62727">MLALHWCTRPWPKRGKTRNTHGPNSLPRDAWIWFSSTYMFLPPVLGAIHQPQILGIIIITNLVNHVHHQRAWSESMRSSGDYVRRDHVRSGDNKLGDDNDHESKDVELGLLSAHQGAEASRPGAFPRSRLGRFTCRVLSLLLAFISYPKPGSLRLRSTSWLDGVRGVAALAVYLFHAMGCWAPIVPAWRADKNQNSPLQLPFIRTIFVAGGGAVAVFFVLSGYVLTHRCLRLIRSRAPGQVYHAVGSSLFRRGFRLYLPPILITFCEMIATRFGFAPPLNFNFKPEPTFLGQLWDWLVETNRLVNPRHNFYRAIRGLVTHPKYDAVIWTIPVEYYGSLFCYLLLLALARVASPRPRMAVVGFLCIAAMAVGCWNLSCFAAGMLIADINLGQDEDEQQQETPRPCRRWLWWTIFLFAFYAAGFPTLVYASAIAAPMPGFETLRGLIPGAVYASMEDPARLWWSIAGAALLLSISQLPRLRAVFETYLCQYLAKISFAMYLVHEFCLVLFGLRVKGVLMALAGVAPGTNGGLLYWTHNLRPASARRVHDATPPTLHFQPPA</sequence>